<gene>
    <name evidence="2" type="ORF">GCM10023094_55610</name>
</gene>
<dbReference type="InterPro" id="IPR016130">
    <property type="entry name" value="Tyr_Pase_AS"/>
</dbReference>
<dbReference type="Gene3D" id="3.90.190.10">
    <property type="entry name" value="Protein tyrosine phosphatase superfamily"/>
    <property type="match status" value="1"/>
</dbReference>
<keyword evidence="3" id="KW-1185">Reference proteome</keyword>
<evidence type="ECO:0000313" key="3">
    <source>
        <dbReference type="Proteomes" id="UP001501183"/>
    </source>
</evidence>
<dbReference type="InterPro" id="IPR026893">
    <property type="entry name" value="Tyr/Ser_Pase_IphP-type"/>
</dbReference>
<dbReference type="InterPro" id="IPR029021">
    <property type="entry name" value="Prot-tyrosine_phosphatase-like"/>
</dbReference>
<evidence type="ECO:0000256" key="1">
    <source>
        <dbReference type="ARBA" id="ARBA00009580"/>
    </source>
</evidence>
<sequence length="247" mass="27264">MRAANDDVLPNLRDLGDFTVSDRGHTRPHILYRSALPFADDSHPTAVGVWPVRTVIDLRSPRERARSEHPLRSETTSVYEITLMSDVDANESDPARTLADLYQSVLNTAGKQLAHILHLVGTAPTPILLHCAAGKDRTGIAAAMLLRLAGVDPDVIVHDYSATSEHMPAVLSRIIRHAPELGQLKPHHRDLLGVDPESMREVLAAWDAHPGGLRGWITDHGATNAEITRWIDRFVTHVPDENRVNQS</sequence>
<dbReference type="PROSITE" id="PS00383">
    <property type="entry name" value="TYR_PHOSPHATASE_1"/>
    <property type="match status" value="1"/>
</dbReference>
<protein>
    <recommendedName>
        <fullName evidence="4">Protein tyrosine/serine phosphatase</fullName>
    </recommendedName>
</protein>
<evidence type="ECO:0008006" key="4">
    <source>
        <dbReference type="Google" id="ProtNLM"/>
    </source>
</evidence>
<name>A0ABP8PS15_9NOCA</name>
<proteinExistence type="inferred from homology"/>
<dbReference type="Pfam" id="PF13350">
    <property type="entry name" value="Y_phosphatase3"/>
    <property type="match status" value="1"/>
</dbReference>
<dbReference type="SUPFAM" id="SSF52799">
    <property type="entry name" value="(Phosphotyrosine protein) phosphatases II"/>
    <property type="match status" value="1"/>
</dbReference>
<dbReference type="EMBL" id="BAABFB010000088">
    <property type="protein sequence ID" value="GAA4491300.1"/>
    <property type="molecule type" value="Genomic_DNA"/>
</dbReference>
<organism evidence="2 3">
    <name type="scientific">Rhodococcus olei</name>
    <dbReference type="NCBI Taxonomy" id="2161675"/>
    <lineage>
        <taxon>Bacteria</taxon>
        <taxon>Bacillati</taxon>
        <taxon>Actinomycetota</taxon>
        <taxon>Actinomycetes</taxon>
        <taxon>Mycobacteriales</taxon>
        <taxon>Nocardiaceae</taxon>
        <taxon>Rhodococcus</taxon>
    </lineage>
</organism>
<evidence type="ECO:0000313" key="2">
    <source>
        <dbReference type="EMBL" id="GAA4491300.1"/>
    </source>
</evidence>
<dbReference type="RefSeq" id="WP_345353447.1">
    <property type="nucleotide sequence ID" value="NZ_BAABFB010000088.1"/>
</dbReference>
<accession>A0ABP8PS15</accession>
<comment type="caution">
    <text evidence="2">The sequence shown here is derived from an EMBL/GenBank/DDBJ whole genome shotgun (WGS) entry which is preliminary data.</text>
</comment>
<dbReference type="Proteomes" id="UP001501183">
    <property type="component" value="Unassembled WGS sequence"/>
</dbReference>
<dbReference type="PANTHER" id="PTHR31126">
    <property type="entry name" value="TYROSINE-PROTEIN PHOSPHATASE"/>
    <property type="match status" value="1"/>
</dbReference>
<reference evidence="3" key="1">
    <citation type="journal article" date="2019" name="Int. J. Syst. Evol. Microbiol.">
        <title>The Global Catalogue of Microorganisms (GCM) 10K type strain sequencing project: providing services to taxonomists for standard genome sequencing and annotation.</title>
        <authorList>
            <consortium name="The Broad Institute Genomics Platform"/>
            <consortium name="The Broad Institute Genome Sequencing Center for Infectious Disease"/>
            <person name="Wu L."/>
            <person name="Ma J."/>
        </authorList>
    </citation>
    <scope>NUCLEOTIDE SEQUENCE [LARGE SCALE GENOMIC DNA]</scope>
    <source>
        <strain evidence="3">JCM 32206</strain>
    </source>
</reference>
<dbReference type="PANTHER" id="PTHR31126:SF1">
    <property type="entry name" value="TYROSINE SPECIFIC PROTEIN PHOSPHATASES DOMAIN-CONTAINING PROTEIN"/>
    <property type="match status" value="1"/>
</dbReference>
<comment type="similarity">
    <text evidence="1">Belongs to the protein-tyrosine phosphatase family.</text>
</comment>